<gene>
    <name evidence="1" type="ORF">AHOG_15360</name>
</gene>
<proteinExistence type="predicted"/>
<accession>A0A221W4C9</accession>
<sequence length="82" mass="8868">MTTRKATDLDALDEPPRQSMGPSATADAADLDRSTMSRFLWVFALTAAVLPGAVAPRAAGPCDHLKPNTYAYVECMNEHRFG</sequence>
<evidence type="ECO:0000313" key="1">
    <source>
        <dbReference type="EMBL" id="ASO20698.1"/>
    </source>
</evidence>
<dbReference type="AlphaFoldDB" id="A0A221W4C9"/>
<dbReference type="KEGG" id="ahg:AHOG_15360"/>
<dbReference type="Proteomes" id="UP000204221">
    <property type="component" value="Chromosome"/>
</dbReference>
<evidence type="ECO:0000313" key="2">
    <source>
        <dbReference type="Proteomes" id="UP000204221"/>
    </source>
</evidence>
<protein>
    <submittedName>
        <fullName evidence="1">Uncharacterized protein</fullName>
    </submittedName>
</protein>
<reference evidence="1 2" key="1">
    <citation type="submission" date="2017-07" db="EMBL/GenBank/DDBJ databases">
        <title>Complete genome sequence of Actinoalloteichus hoggarensis DSM 45943, type strain of Actinoalloteichus hoggarensis.</title>
        <authorList>
            <person name="Ruckert C."/>
            <person name="Nouioui I."/>
            <person name="Willmese J."/>
            <person name="van Wezel G."/>
            <person name="Klenk H.-P."/>
            <person name="Kalinowski J."/>
            <person name="Zotchev S.B."/>
        </authorList>
    </citation>
    <scope>NUCLEOTIDE SEQUENCE [LARGE SCALE GENOMIC DNA]</scope>
    <source>
        <strain evidence="1 2">DSM 45943</strain>
    </source>
</reference>
<dbReference type="EMBL" id="CP022521">
    <property type="protein sequence ID" value="ASO20698.1"/>
    <property type="molecule type" value="Genomic_DNA"/>
</dbReference>
<keyword evidence="2" id="KW-1185">Reference proteome</keyword>
<organism evidence="1 2">
    <name type="scientific">Actinoalloteichus hoggarensis</name>
    <dbReference type="NCBI Taxonomy" id="1470176"/>
    <lineage>
        <taxon>Bacteria</taxon>
        <taxon>Bacillati</taxon>
        <taxon>Actinomycetota</taxon>
        <taxon>Actinomycetes</taxon>
        <taxon>Pseudonocardiales</taxon>
        <taxon>Pseudonocardiaceae</taxon>
        <taxon>Actinoalloteichus</taxon>
    </lineage>
</organism>
<name>A0A221W4C9_9PSEU</name>